<keyword evidence="7" id="KW-1185">Reference proteome</keyword>
<dbReference type="NCBIfam" id="TIGR02937">
    <property type="entry name" value="sigma70-ECF"/>
    <property type="match status" value="1"/>
</dbReference>
<comment type="caution">
    <text evidence="6">The sequence shown here is derived from an EMBL/GenBank/DDBJ whole genome shotgun (WGS) entry which is preliminary data.</text>
</comment>
<dbReference type="Pfam" id="PF04542">
    <property type="entry name" value="Sigma70_r2"/>
    <property type="match status" value="1"/>
</dbReference>
<dbReference type="SUPFAM" id="SSF88946">
    <property type="entry name" value="Sigma2 domain of RNA polymerase sigma factors"/>
    <property type="match status" value="1"/>
</dbReference>
<dbReference type="InterPro" id="IPR039425">
    <property type="entry name" value="RNA_pol_sigma-70-like"/>
</dbReference>
<dbReference type="EMBL" id="QNRR01000002">
    <property type="protein sequence ID" value="RBP46116.1"/>
    <property type="molecule type" value="Genomic_DNA"/>
</dbReference>
<evidence type="ECO:0000313" key="6">
    <source>
        <dbReference type="EMBL" id="RBP46116.1"/>
    </source>
</evidence>
<dbReference type="InterPro" id="IPR013324">
    <property type="entry name" value="RNA_pol_sigma_r3/r4-like"/>
</dbReference>
<comment type="similarity">
    <text evidence="1">Belongs to the sigma-70 factor family. ECF subfamily.</text>
</comment>
<dbReference type="PANTHER" id="PTHR43133">
    <property type="entry name" value="RNA POLYMERASE ECF-TYPE SIGMA FACTO"/>
    <property type="match status" value="1"/>
</dbReference>
<dbReference type="Proteomes" id="UP000253426">
    <property type="component" value="Unassembled WGS sequence"/>
</dbReference>
<reference evidence="6 7" key="1">
    <citation type="submission" date="2018-06" db="EMBL/GenBank/DDBJ databases">
        <title>Genomic Encyclopedia of Type Strains, Phase IV (KMG-IV): sequencing the most valuable type-strain genomes for metagenomic binning, comparative biology and taxonomic classification.</title>
        <authorList>
            <person name="Goeker M."/>
        </authorList>
    </citation>
    <scope>NUCLEOTIDE SEQUENCE [LARGE SCALE GENOMIC DNA]</scope>
    <source>
        <strain evidence="6 7">DSM 25532</strain>
    </source>
</reference>
<dbReference type="NCBIfam" id="TIGR02989">
    <property type="entry name" value="Sig-70_gvs1"/>
    <property type="match status" value="1"/>
</dbReference>
<dbReference type="InterPro" id="IPR014331">
    <property type="entry name" value="RNA_pol_sigma70_ECF_RHOBA"/>
</dbReference>
<proteinExistence type="inferred from homology"/>
<dbReference type="RefSeq" id="WP_113958131.1">
    <property type="nucleotide sequence ID" value="NZ_QNRR01000002.1"/>
</dbReference>
<dbReference type="PANTHER" id="PTHR43133:SF51">
    <property type="entry name" value="RNA POLYMERASE SIGMA FACTOR"/>
    <property type="match status" value="1"/>
</dbReference>
<evidence type="ECO:0000313" key="7">
    <source>
        <dbReference type="Proteomes" id="UP000253426"/>
    </source>
</evidence>
<keyword evidence="3" id="KW-0731">Sigma factor</keyword>
<accession>A0A366HRJ4</accession>
<keyword evidence="4" id="KW-0804">Transcription</keyword>
<keyword evidence="2" id="KW-0805">Transcription regulation</keyword>
<evidence type="ECO:0000259" key="5">
    <source>
        <dbReference type="Pfam" id="PF04542"/>
    </source>
</evidence>
<dbReference type="OrthoDB" id="9784272at2"/>
<dbReference type="InterPro" id="IPR013325">
    <property type="entry name" value="RNA_pol_sigma_r2"/>
</dbReference>
<organism evidence="6 7">
    <name type="scientific">Roseimicrobium gellanilyticum</name>
    <dbReference type="NCBI Taxonomy" id="748857"/>
    <lineage>
        <taxon>Bacteria</taxon>
        <taxon>Pseudomonadati</taxon>
        <taxon>Verrucomicrobiota</taxon>
        <taxon>Verrucomicrobiia</taxon>
        <taxon>Verrucomicrobiales</taxon>
        <taxon>Verrucomicrobiaceae</taxon>
        <taxon>Roseimicrobium</taxon>
    </lineage>
</organism>
<dbReference type="Gene3D" id="1.10.10.10">
    <property type="entry name" value="Winged helix-like DNA-binding domain superfamily/Winged helix DNA-binding domain"/>
    <property type="match status" value="1"/>
</dbReference>
<dbReference type="InterPro" id="IPR007627">
    <property type="entry name" value="RNA_pol_sigma70_r2"/>
</dbReference>
<protein>
    <submittedName>
        <fullName evidence="6">RNA polymerase sigma-70 factor (ECF subfamily)</fullName>
    </submittedName>
</protein>
<dbReference type="InterPro" id="IPR036388">
    <property type="entry name" value="WH-like_DNA-bd_sf"/>
</dbReference>
<evidence type="ECO:0000256" key="4">
    <source>
        <dbReference type="ARBA" id="ARBA00023163"/>
    </source>
</evidence>
<dbReference type="Gene3D" id="1.10.1740.10">
    <property type="match status" value="1"/>
</dbReference>
<evidence type="ECO:0000256" key="2">
    <source>
        <dbReference type="ARBA" id="ARBA00023015"/>
    </source>
</evidence>
<name>A0A366HRJ4_9BACT</name>
<sequence>MPEDTPPTPRIEAPPETYEAFVRLFVAHEGRLRGFLRSLLPDWDDVDEVMQETSIVAWRKFDQFDMGTNFMAWAAAIARFESLKHLRRMSRDRLVFNDDILDLLAEESLEETDNLEAHRLALCKCLEKLDPRQKELLHLAYQPGVKFHEVAEKAGKSAQAFYKTIQRLRAALLECAEKHMRKEAHA</sequence>
<dbReference type="AlphaFoldDB" id="A0A366HRJ4"/>
<evidence type="ECO:0000256" key="3">
    <source>
        <dbReference type="ARBA" id="ARBA00023082"/>
    </source>
</evidence>
<dbReference type="GO" id="GO:0016987">
    <property type="term" value="F:sigma factor activity"/>
    <property type="evidence" value="ECO:0007669"/>
    <property type="project" value="UniProtKB-KW"/>
</dbReference>
<feature type="domain" description="RNA polymerase sigma-70 region 2" evidence="5">
    <location>
        <begin position="24"/>
        <end position="91"/>
    </location>
</feature>
<dbReference type="GO" id="GO:0006352">
    <property type="term" value="P:DNA-templated transcription initiation"/>
    <property type="evidence" value="ECO:0007669"/>
    <property type="project" value="InterPro"/>
</dbReference>
<evidence type="ECO:0000256" key="1">
    <source>
        <dbReference type="ARBA" id="ARBA00010641"/>
    </source>
</evidence>
<dbReference type="InterPro" id="IPR014284">
    <property type="entry name" value="RNA_pol_sigma-70_dom"/>
</dbReference>
<dbReference type="SUPFAM" id="SSF88659">
    <property type="entry name" value="Sigma3 and sigma4 domains of RNA polymerase sigma factors"/>
    <property type="match status" value="1"/>
</dbReference>
<gene>
    <name evidence="6" type="ORF">DES53_102502</name>
</gene>